<dbReference type="VEuPathDB" id="FungiDB:ASPZODRAFT_104338"/>
<organism evidence="3 4">
    <name type="scientific">Penicilliopsis zonata CBS 506.65</name>
    <dbReference type="NCBI Taxonomy" id="1073090"/>
    <lineage>
        <taxon>Eukaryota</taxon>
        <taxon>Fungi</taxon>
        <taxon>Dikarya</taxon>
        <taxon>Ascomycota</taxon>
        <taxon>Pezizomycotina</taxon>
        <taxon>Eurotiomycetes</taxon>
        <taxon>Eurotiomycetidae</taxon>
        <taxon>Eurotiales</taxon>
        <taxon>Aspergillaceae</taxon>
        <taxon>Penicilliopsis</taxon>
    </lineage>
</organism>
<dbReference type="Pfam" id="PF10494">
    <property type="entry name" value="Stk19"/>
    <property type="match status" value="1"/>
</dbReference>
<dbReference type="AlphaFoldDB" id="A0A1L9S748"/>
<evidence type="ECO:0000313" key="4">
    <source>
        <dbReference type="Proteomes" id="UP000184188"/>
    </source>
</evidence>
<dbReference type="EMBL" id="KV878355">
    <property type="protein sequence ID" value="OJJ42987.1"/>
    <property type="molecule type" value="Genomic_DNA"/>
</dbReference>
<dbReference type="PANTHER" id="PTHR15243:SF0">
    <property type="entry name" value="SERINE_THREONINE-PROTEIN KINASE 19"/>
    <property type="match status" value="1"/>
</dbReference>
<dbReference type="GO" id="GO:0046579">
    <property type="term" value="P:positive regulation of Ras protein signal transduction"/>
    <property type="evidence" value="ECO:0007669"/>
    <property type="project" value="TreeGrafter"/>
</dbReference>
<evidence type="ECO:0000256" key="1">
    <source>
        <dbReference type="ARBA" id="ARBA00093458"/>
    </source>
</evidence>
<evidence type="ECO:0008006" key="5">
    <source>
        <dbReference type="Google" id="ProtNLM"/>
    </source>
</evidence>
<keyword evidence="4" id="KW-1185">Reference proteome</keyword>
<dbReference type="Proteomes" id="UP000184188">
    <property type="component" value="Unassembled WGS sequence"/>
</dbReference>
<dbReference type="OrthoDB" id="3980126at2759"/>
<feature type="region of interest" description="Disordered" evidence="2">
    <location>
        <begin position="1"/>
        <end position="65"/>
    </location>
</feature>
<evidence type="ECO:0000256" key="2">
    <source>
        <dbReference type="SAM" id="MobiDB-lite"/>
    </source>
</evidence>
<sequence>MPLRLTSAPVSGLKNRKSSAPRPRGSPFAGHARRKPNTQPGGVKKAAASHAADDDEQPLPDTGVSQYIPETASVEDVVQAIESIRDTMFEEVPQRAGMNSTRIAQVLTLRRSLPPLASVAHVHTLLNGPTRVEKEIFELVTSGRVKRLVVPGRGTDAAGLGDCLVLAEDLEQLVRQSDLNEHLQVDKFLQTISKDTSIPTGAFAPDEYLALVRAGFLVSGRGAPPTSVSLSLPNTGPYLRLLSAGRNHLVALLRKSSYNEAPLELLRDRWDGAVESERSFSVAKRARGEFAGILPGKTKKWRELYGISFRWAVEEALGAGVIEIFDTGSVGVGVRLL</sequence>
<protein>
    <recommendedName>
        <fullName evidence="5">Serine-threonine protein kinase 19</fullName>
    </recommendedName>
</protein>
<evidence type="ECO:0000313" key="3">
    <source>
        <dbReference type="EMBL" id="OJJ42987.1"/>
    </source>
</evidence>
<dbReference type="InterPro" id="IPR018865">
    <property type="entry name" value="STK19-like"/>
</dbReference>
<proteinExistence type="inferred from homology"/>
<dbReference type="RefSeq" id="XP_022577497.1">
    <property type="nucleotide sequence ID" value="XM_022720858.1"/>
</dbReference>
<reference evidence="4" key="1">
    <citation type="journal article" date="2017" name="Genome Biol.">
        <title>Comparative genomics reveals high biological diversity and specific adaptations in the industrially and medically important fungal genus Aspergillus.</title>
        <authorList>
            <person name="de Vries R.P."/>
            <person name="Riley R."/>
            <person name="Wiebenga A."/>
            <person name="Aguilar-Osorio G."/>
            <person name="Amillis S."/>
            <person name="Uchima C.A."/>
            <person name="Anderluh G."/>
            <person name="Asadollahi M."/>
            <person name="Askin M."/>
            <person name="Barry K."/>
            <person name="Battaglia E."/>
            <person name="Bayram O."/>
            <person name="Benocci T."/>
            <person name="Braus-Stromeyer S.A."/>
            <person name="Caldana C."/>
            <person name="Canovas D."/>
            <person name="Cerqueira G.C."/>
            <person name="Chen F."/>
            <person name="Chen W."/>
            <person name="Choi C."/>
            <person name="Clum A."/>
            <person name="Dos Santos R.A."/>
            <person name="Damasio A.R."/>
            <person name="Diallinas G."/>
            <person name="Emri T."/>
            <person name="Fekete E."/>
            <person name="Flipphi M."/>
            <person name="Freyberg S."/>
            <person name="Gallo A."/>
            <person name="Gournas C."/>
            <person name="Habgood R."/>
            <person name="Hainaut M."/>
            <person name="Harispe M.L."/>
            <person name="Henrissat B."/>
            <person name="Hilden K.S."/>
            <person name="Hope R."/>
            <person name="Hossain A."/>
            <person name="Karabika E."/>
            <person name="Karaffa L."/>
            <person name="Karanyi Z."/>
            <person name="Krasevec N."/>
            <person name="Kuo A."/>
            <person name="Kusch H."/>
            <person name="LaButti K."/>
            <person name="Lagendijk E.L."/>
            <person name="Lapidus A."/>
            <person name="Levasseur A."/>
            <person name="Lindquist E."/>
            <person name="Lipzen A."/>
            <person name="Logrieco A.F."/>
            <person name="MacCabe A."/>
            <person name="Maekelae M.R."/>
            <person name="Malavazi I."/>
            <person name="Melin P."/>
            <person name="Meyer V."/>
            <person name="Mielnichuk N."/>
            <person name="Miskei M."/>
            <person name="Molnar A.P."/>
            <person name="Mule G."/>
            <person name="Ngan C.Y."/>
            <person name="Orejas M."/>
            <person name="Orosz E."/>
            <person name="Ouedraogo J.P."/>
            <person name="Overkamp K.M."/>
            <person name="Park H.-S."/>
            <person name="Perrone G."/>
            <person name="Piumi F."/>
            <person name="Punt P.J."/>
            <person name="Ram A.F."/>
            <person name="Ramon A."/>
            <person name="Rauscher S."/>
            <person name="Record E."/>
            <person name="Riano-Pachon D.M."/>
            <person name="Robert V."/>
            <person name="Roehrig J."/>
            <person name="Ruller R."/>
            <person name="Salamov A."/>
            <person name="Salih N.S."/>
            <person name="Samson R.A."/>
            <person name="Sandor E."/>
            <person name="Sanguinetti M."/>
            <person name="Schuetze T."/>
            <person name="Sepcic K."/>
            <person name="Shelest E."/>
            <person name="Sherlock G."/>
            <person name="Sophianopoulou V."/>
            <person name="Squina F.M."/>
            <person name="Sun H."/>
            <person name="Susca A."/>
            <person name="Todd R.B."/>
            <person name="Tsang A."/>
            <person name="Unkles S.E."/>
            <person name="van de Wiele N."/>
            <person name="van Rossen-Uffink D."/>
            <person name="Oliveira J.V."/>
            <person name="Vesth T.C."/>
            <person name="Visser J."/>
            <person name="Yu J.-H."/>
            <person name="Zhou M."/>
            <person name="Andersen M.R."/>
            <person name="Archer D.B."/>
            <person name="Baker S.E."/>
            <person name="Benoit I."/>
            <person name="Brakhage A.A."/>
            <person name="Braus G.H."/>
            <person name="Fischer R."/>
            <person name="Frisvad J.C."/>
            <person name="Goldman G.H."/>
            <person name="Houbraken J."/>
            <person name="Oakley B."/>
            <person name="Pocsi I."/>
            <person name="Scazzocchio C."/>
            <person name="Seiboth B."/>
            <person name="vanKuyk P.A."/>
            <person name="Wortman J."/>
            <person name="Dyer P.S."/>
            <person name="Grigoriev I.V."/>
        </authorList>
    </citation>
    <scope>NUCLEOTIDE SEQUENCE [LARGE SCALE GENOMIC DNA]</scope>
    <source>
        <strain evidence="4">CBS 506.65</strain>
    </source>
</reference>
<dbReference type="PANTHER" id="PTHR15243">
    <property type="entry name" value="SERINE/THREONINE-PROTEIN KINASE 19"/>
    <property type="match status" value="1"/>
</dbReference>
<name>A0A1L9S748_9EURO</name>
<gene>
    <name evidence="3" type="ORF">ASPZODRAFT_104338</name>
</gene>
<dbReference type="GeneID" id="34607323"/>
<accession>A0A1L9S748</accession>
<comment type="similarity">
    <text evidence="1">Belongs to the STK19 family.</text>
</comment>